<dbReference type="NCBIfam" id="NF038134">
    <property type="entry name" value="choice_anch_M"/>
    <property type="match status" value="2"/>
</dbReference>
<name>A0A8J3BRY4_9ACTN</name>
<dbReference type="AlphaFoldDB" id="A0A8J3BRY4"/>
<reference evidence="3" key="1">
    <citation type="journal article" date="2014" name="Int. J. Syst. Evol. Microbiol.">
        <title>Complete genome sequence of Corynebacterium casei LMG S-19264T (=DSM 44701T), isolated from a smear-ripened cheese.</title>
        <authorList>
            <consortium name="US DOE Joint Genome Institute (JGI-PGF)"/>
            <person name="Walter F."/>
            <person name="Albersmeier A."/>
            <person name="Kalinowski J."/>
            <person name="Ruckert C."/>
        </authorList>
    </citation>
    <scope>NUCLEOTIDE SEQUENCE</scope>
    <source>
        <strain evidence="3">JCM 3091</strain>
    </source>
</reference>
<comment type="caution">
    <text evidence="3">The sequence shown here is derived from an EMBL/GenBank/DDBJ whole genome shotgun (WGS) entry which is preliminary data.</text>
</comment>
<feature type="chain" id="PRO_5035315982" description="ABC transporter-associated repeat protein" evidence="2">
    <location>
        <begin position="32"/>
        <end position="715"/>
    </location>
</feature>
<feature type="signal peptide" evidence="2">
    <location>
        <begin position="1"/>
        <end position="31"/>
    </location>
</feature>
<dbReference type="NCBIfam" id="TIGR03773">
    <property type="entry name" value="anch_rpt_wall"/>
    <property type="match status" value="1"/>
</dbReference>
<dbReference type="Proteomes" id="UP000662200">
    <property type="component" value="Unassembled WGS sequence"/>
</dbReference>
<dbReference type="InterPro" id="IPR022435">
    <property type="entry name" value="Surface-anchored_actinobac"/>
</dbReference>
<feature type="region of interest" description="Disordered" evidence="1">
    <location>
        <begin position="639"/>
        <end position="678"/>
    </location>
</feature>
<evidence type="ECO:0000256" key="2">
    <source>
        <dbReference type="SAM" id="SignalP"/>
    </source>
</evidence>
<dbReference type="NCBIfam" id="TIGR03769">
    <property type="entry name" value="P_ac_wall_RPT"/>
    <property type="match status" value="2"/>
</dbReference>
<protein>
    <recommendedName>
        <fullName evidence="5">ABC transporter-associated repeat protein</fullName>
    </recommendedName>
</protein>
<evidence type="ECO:0008006" key="5">
    <source>
        <dbReference type="Google" id="ProtNLM"/>
    </source>
</evidence>
<accession>A0A8J3BRY4</accession>
<feature type="compositionally biased region" description="Gly residues" evidence="1">
    <location>
        <begin position="644"/>
        <end position="672"/>
    </location>
</feature>
<evidence type="ECO:0000313" key="4">
    <source>
        <dbReference type="Proteomes" id="UP000662200"/>
    </source>
</evidence>
<reference evidence="3" key="2">
    <citation type="submission" date="2020-09" db="EMBL/GenBank/DDBJ databases">
        <authorList>
            <person name="Sun Q."/>
            <person name="Ohkuma M."/>
        </authorList>
    </citation>
    <scope>NUCLEOTIDE SEQUENCE</scope>
    <source>
        <strain evidence="3">JCM 3091</strain>
    </source>
</reference>
<evidence type="ECO:0000256" key="1">
    <source>
        <dbReference type="SAM" id="MobiDB-lite"/>
    </source>
</evidence>
<sequence length="715" mass="73289">MRQHRPHQRGRGGLAALLLALTPLAAAPAAAAPAATAPAAAKTVVAKGHVDVVDVRLRSGALKLSTTADLPGKPNTELEPADTIIQLADVPAARATAPGGALDFLGPAGTPLWIAPQAQEPTIIFPGTTTERIPRGALAGNKVTVNLVSVRAPEGGRFEMFSTDSVGRPTRRWSSTDQAVRTITMNVGGHSHANWAFTKLGAYQLEVEATARTAAGKDVSARATYTWQVGPLPPRDVAVGLAGWQPRFAPGRSYQLTAQPSPGFTGTVRWYERQPGAAGFVHRRSEDGLTYAFTAHPPTAGGPGHSGTQVYAEAVHPDGSPAGRSRTVEIVVDHPDLPGTVLTVVGVDPPPGRSAALTAVQTPRTALDRYRWYVRVPGARDFSADPDATTGRFAVPAGSAPDGTQVVARLFDHQQRVVASSAPATLRTGGGRAWFAPAAAAVGTAPAALARPGSPALVADGHFDLGPTLRKGRLAVVVRDDRTQPATIRQPGDLVFHLDRPAEVEVPPGAGLDFIAKPGAKVWVVGQTQQAGVPWLGLNTQDAGLTRDVTGPVTMHLDKVEGPGRFAAYLGGQFGGVGKRIFDNVGGPTSYEMPLNVHQHGNWVFTAAGRYRLTVTTRATGRDGAKLSDTCVLTFVAGPKPADTGGGTGGGSNGGGSGTGGGGTGGGSGGSGLPHTGTDLADLAVAGLSLVALGAAAVRLARRSGPPARPVPAAG</sequence>
<evidence type="ECO:0000313" key="3">
    <source>
        <dbReference type="EMBL" id="GGK42181.1"/>
    </source>
</evidence>
<dbReference type="RefSeq" id="WP_189115790.1">
    <property type="nucleotide sequence ID" value="NZ_BMQC01000021.1"/>
</dbReference>
<dbReference type="EMBL" id="BMQC01000021">
    <property type="protein sequence ID" value="GGK42181.1"/>
    <property type="molecule type" value="Genomic_DNA"/>
</dbReference>
<keyword evidence="2" id="KW-0732">Signal</keyword>
<organism evidence="3 4">
    <name type="scientific">Pilimelia terevasa</name>
    <dbReference type="NCBI Taxonomy" id="53372"/>
    <lineage>
        <taxon>Bacteria</taxon>
        <taxon>Bacillati</taxon>
        <taxon>Actinomycetota</taxon>
        <taxon>Actinomycetes</taxon>
        <taxon>Micromonosporales</taxon>
        <taxon>Micromonosporaceae</taxon>
        <taxon>Pilimelia</taxon>
    </lineage>
</organism>
<keyword evidence="4" id="KW-1185">Reference proteome</keyword>
<proteinExistence type="predicted"/>
<dbReference type="InterPro" id="IPR022395">
    <property type="entry name" value="CHP03773_ABC_transptr-like"/>
</dbReference>
<gene>
    <name evidence="3" type="ORF">GCM10010124_38740</name>
</gene>